<dbReference type="PANTHER" id="PTHR35092:SF1">
    <property type="entry name" value="CHLORINASE MJ1651"/>
    <property type="match status" value="1"/>
</dbReference>
<evidence type="ECO:0000313" key="6">
    <source>
        <dbReference type="Proteomes" id="UP000266426"/>
    </source>
</evidence>
<organism evidence="5 6">
    <name type="scientific">Candidatus Auribacter fodinae</name>
    <dbReference type="NCBI Taxonomy" id="2093366"/>
    <lineage>
        <taxon>Bacteria</taxon>
        <taxon>Pseudomonadati</taxon>
        <taxon>Candidatus Auribacterota</taxon>
        <taxon>Candidatus Auribacteria</taxon>
        <taxon>Candidatus Auribacterales</taxon>
        <taxon>Candidatus Auribacteraceae</taxon>
        <taxon>Candidatus Auribacter</taxon>
    </lineage>
</organism>
<dbReference type="InterPro" id="IPR023228">
    <property type="entry name" value="SAM_OH_AdoTrfase_N_sf"/>
</dbReference>
<dbReference type="EMBL" id="QZJZ01000064">
    <property type="protein sequence ID" value="RJP58592.1"/>
    <property type="molecule type" value="Genomic_DNA"/>
</dbReference>
<accession>A0A3A4R0T4</accession>
<dbReference type="InterPro" id="IPR002747">
    <property type="entry name" value="SAM_OH_AdoTrfase"/>
</dbReference>
<sequence>MKIITLTTDFGSENWFVGTMKGVIAKIAPQARVIDLNHGVSHFDVAEAAFSLVSSYNYFPHDTIHVVVVDPGVGTARRPVIACGDRFCFIAPDNGVLSFVAGREKHMRWFHADRPEYFLPHLSDTFHGRDIFAPLAAHLARGTDPVKMGSLITDPAMLEGAEFEETRSVSGAIKGRIMYIDCFGNLITNISSSAVDNRIEVEVSPLRPTVAGILPSYDSVPVGEAVVVCGSSGFLEVAVNQGSAQKEFNCKKGDEIFVYVTASKKG</sequence>
<dbReference type="SUPFAM" id="SSF101852">
    <property type="entry name" value="Bacterial fluorinating enzyme, C-terminal domain"/>
    <property type="match status" value="1"/>
</dbReference>
<dbReference type="Gene3D" id="3.40.50.10790">
    <property type="entry name" value="S-adenosyl-l-methionine hydroxide adenosyltransferase, N-terminal"/>
    <property type="match status" value="1"/>
</dbReference>
<keyword evidence="1" id="KW-0949">S-adenosyl-L-methionine</keyword>
<evidence type="ECO:0000313" key="5">
    <source>
        <dbReference type="EMBL" id="RJP58592.1"/>
    </source>
</evidence>
<feature type="domain" description="S-adenosyl-l-methionine hydroxide adenosyltransferase N-terminal" evidence="3">
    <location>
        <begin position="4"/>
        <end position="148"/>
    </location>
</feature>
<evidence type="ECO:0000259" key="3">
    <source>
        <dbReference type="Pfam" id="PF01887"/>
    </source>
</evidence>
<comment type="similarity">
    <text evidence="2">Belongs to the SAM hydrolase / SAM-dependent halogenase family.</text>
</comment>
<dbReference type="SUPFAM" id="SSF102522">
    <property type="entry name" value="Bacterial fluorinating enzyme, N-terminal domain"/>
    <property type="match status" value="1"/>
</dbReference>
<dbReference type="PIRSF" id="PIRSF006779">
    <property type="entry name" value="UCP006779"/>
    <property type="match status" value="1"/>
</dbReference>
<proteinExistence type="inferred from homology"/>
<evidence type="ECO:0000259" key="4">
    <source>
        <dbReference type="Pfam" id="PF20257"/>
    </source>
</evidence>
<evidence type="ECO:0008006" key="7">
    <source>
        <dbReference type="Google" id="ProtNLM"/>
    </source>
</evidence>
<dbReference type="Gene3D" id="2.40.30.90">
    <property type="entry name" value="Bacterial fluorinating enzyme like"/>
    <property type="match status" value="1"/>
</dbReference>
<evidence type="ECO:0000256" key="1">
    <source>
        <dbReference type="ARBA" id="ARBA00022691"/>
    </source>
</evidence>
<dbReference type="PANTHER" id="PTHR35092">
    <property type="entry name" value="CHLORINASE MJ1651"/>
    <property type="match status" value="1"/>
</dbReference>
<protein>
    <recommendedName>
        <fullName evidence="7">SAM-dependent chlorinase/fluorinase</fullName>
    </recommendedName>
</protein>
<dbReference type="Pfam" id="PF01887">
    <property type="entry name" value="SAM_HAT_N"/>
    <property type="match status" value="1"/>
</dbReference>
<feature type="domain" description="S-adenosyl-l-methionine hydroxide adenosyltransferase C-terminal" evidence="4">
    <location>
        <begin position="175"/>
        <end position="256"/>
    </location>
</feature>
<dbReference type="AlphaFoldDB" id="A0A3A4R0T4"/>
<reference evidence="5 6" key="1">
    <citation type="journal article" date="2017" name="ISME J.">
        <title>Energy and carbon metabolisms in a deep terrestrial subsurface fluid microbial community.</title>
        <authorList>
            <person name="Momper L."/>
            <person name="Jungbluth S.P."/>
            <person name="Lee M.D."/>
            <person name="Amend J.P."/>
        </authorList>
    </citation>
    <scope>NUCLEOTIDE SEQUENCE [LARGE SCALE GENOMIC DNA]</scope>
    <source>
        <strain evidence="5">SURF_26</strain>
    </source>
</reference>
<gene>
    <name evidence="5" type="ORF">C4541_07715</name>
</gene>
<evidence type="ECO:0000256" key="2">
    <source>
        <dbReference type="ARBA" id="ARBA00024035"/>
    </source>
</evidence>
<dbReference type="InterPro" id="IPR023227">
    <property type="entry name" value="SAM_OH_AdoTrfase_C_sf"/>
</dbReference>
<dbReference type="Proteomes" id="UP000266426">
    <property type="component" value="Unassembled WGS sequence"/>
</dbReference>
<dbReference type="InterPro" id="IPR046469">
    <property type="entry name" value="SAM_HAT_N"/>
</dbReference>
<dbReference type="InterPro" id="IPR046470">
    <property type="entry name" value="SAM_HAT_C"/>
</dbReference>
<comment type="caution">
    <text evidence="5">The sequence shown here is derived from an EMBL/GenBank/DDBJ whole genome shotgun (WGS) entry which is preliminary data.</text>
</comment>
<dbReference type="Pfam" id="PF20257">
    <property type="entry name" value="SAM_HAT_C"/>
    <property type="match status" value="1"/>
</dbReference>
<name>A0A3A4R0T4_9BACT</name>